<dbReference type="STRING" id="1036808.A0A0C3DN75"/>
<accession>A0A0C3DN75</accession>
<dbReference type="EMBL" id="KN822100">
    <property type="protein sequence ID" value="KIM57481.1"/>
    <property type="molecule type" value="Genomic_DNA"/>
</dbReference>
<dbReference type="InParanoid" id="A0A0C3DN75"/>
<proteinExistence type="predicted"/>
<reference evidence="2" key="2">
    <citation type="submission" date="2015-01" db="EMBL/GenBank/DDBJ databases">
        <title>Evolutionary Origins and Diversification of the Mycorrhizal Mutualists.</title>
        <authorList>
            <consortium name="DOE Joint Genome Institute"/>
            <consortium name="Mycorrhizal Genomics Consortium"/>
            <person name="Kohler A."/>
            <person name="Kuo A."/>
            <person name="Nagy L.G."/>
            <person name="Floudas D."/>
            <person name="Copeland A."/>
            <person name="Barry K.W."/>
            <person name="Cichocki N."/>
            <person name="Veneault-Fourrey C."/>
            <person name="LaButti K."/>
            <person name="Lindquist E.A."/>
            <person name="Lipzen A."/>
            <person name="Lundell T."/>
            <person name="Morin E."/>
            <person name="Murat C."/>
            <person name="Riley R."/>
            <person name="Ohm R."/>
            <person name="Sun H."/>
            <person name="Tunlid A."/>
            <person name="Henrissat B."/>
            <person name="Grigoriev I.V."/>
            <person name="Hibbett D.S."/>
            <person name="Martin F."/>
        </authorList>
    </citation>
    <scope>NUCLEOTIDE SEQUENCE [LARGE SCALE GENOMIC DNA]</scope>
    <source>
        <strain evidence="2">Foug A</strain>
    </source>
</reference>
<dbReference type="Proteomes" id="UP000053989">
    <property type="component" value="Unassembled WGS sequence"/>
</dbReference>
<evidence type="ECO:0000313" key="2">
    <source>
        <dbReference type="Proteomes" id="UP000053989"/>
    </source>
</evidence>
<feature type="non-terminal residue" evidence="1">
    <location>
        <position position="1"/>
    </location>
</feature>
<reference evidence="1 2" key="1">
    <citation type="submission" date="2014-04" db="EMBL/GenBank/DDBJ databases">
        <authorList>
            <consortium name="DOE Joint Genome Institute"/>
            <person name="Kuo A."/>
            <person name="Kohler A."/>
            <person name="Nagy L.G."/>
            <person name="Floudas D."/>
            <person name="Copeland A."/>
            <person name="Barry K.W."/>
            <person name="Cichocki N."/>
            <person name="Veneault-Fourrey C."/>
            <person name="LaButti K."/>
            <person name="Lindquist E.A."/>
            <person name="Lipzen A."/>
            <person name="Lundell T."/>
            <person name="Morin E."/>
            <person name="Murat C."/>
            <person name="Sun H."/>
            <person name="Tunlid A."/>
            <person name="Henrissat B."/>
            <person name="Grigoriev I.V."/>
            <person name="Hibbett D.S."/>
            <person name="Martin F."/>
            <person name="Nordberg H.P."/>
            <person name="Cantor M.N."/>
            <person name="Hua S.X."/>
        </authorList>
    </citation>
    <scope>NUCLEOTIDE SEQUENCE [LARGE SCALE GENOMIC DNA]</scope>
    <source>
        <strain evidence="1 2">Foug A</strain>
    </source>
</reference>
<gene>
    <name evidence="1" type="ORF">SCLCIDRAFT_53444</name>
</gene>
<organism evidence="1 2">
    <name type="scientific">Scleroderma citrinum Foug A</name>
    <dbReference type="NCBI Taxonomy" id="1036808"/>
    <lineage>
        <taxon>Eukaryota</taxon>
        <taxon>Fungi</taxon>
        <taxon>Dikarya</taxon>
        <taxon>Basidiomycota</taxon>
        <taxon>Agaricomycotina</taxon>
        <taxon>Agaricomycetes</taxon>
        <taxon>Agaricomycetidae</taxon>
        <taxon>Boletales</taxon>
        <taxon>Sclerodermatineae</taxon>
        <taxon>Sclerodermataceae</taxon>
        <taxon>Scleroderma</taxon>
    </lineage>
</organism>
<evidence type="ECO:0000313" key="1">
    <source>
        <dbReference type="EMBL" id="KIM57481.1"/>
    </source>
</evidence>
<feature type="non-terminal residue" evidence="1">
    <location>
        <position position="81"/>
    </location>
</feature>
<name>A0A0C3DN75_9AGAM</name>
<dbReference type="OrthoDB" id="2618192at2759"/>
<protein>
    <submittedName>
        <fullName evidence="1">Uncharacterized protein</fullName>
    </submittedName>
</protein>
<dbReference type="AlphaFoldDB" id="A0A0C3DN75"/>
<sequence length="81" mass="10107">IRVEWCKARAHAHRWEEEVRLLFKEMQRMLRFLEWHTNWWMERCSTIMTSDEALSEGRHAYAVRQAELHRQIARSFAHIWR</sequence>
<keyword evidence="2" id="KW-1185">Reference proteome</keyword>
<dbReference type="HOGENOM" id="CLU_003703_7_1_1"/>